<dbReference type="InterPro" id="IPR009061">
    <property type="entry name" value="DNA-bd_dom_put_sf"/>
</dbReference>
<keyword evidence="3" id="KW-0010">Activator</keyword>
<dbReference type="SMART" id="SM00422">
    <property type="entry name" value="HTH_MERR"/>
    <property type="match status" value="1"/>
</dbReference>
<dbReference type="EMBL" id="CDGJ01000011">
    <property type="protein sequence ID" value="CEJ06018.1"/>
    <property type="molecule type" value="Genomic_DNA"/>
</dbReference>
<dbReference type="GO" id="GO:0003677">
    <property type="term" value="F:DNA binding"/>
    <property type="evidence" value="ECO:0007669"/>
    <property type="project" value="UniProtKB-KW"/>
</dbReference>
<protein>
    <submittedName>
        <fullName evidence="6">DNA-binding domain protein</fullName>
    </submittedName>
    <submittedName>
        <fullName evidence="7">HTH-type transcriptional activator TipA</fullName>
    </submittedName>
</protein>
<dbReference type="CDD" id="cd01106">
    <property type="entry name" value="HTH_TipAL-Mta"/>
    <property type="match status" value="1"/>
</dbReference>
<evidence type="ECO:0000313" key="8">
    <source>
        <dbReference type="Proteomes" id="UP001071230"/>
    </source>
</evidence>
<dbReference type="SUPFAM" id="SSF89082">
    <property type="entry name" value="Antibiotic binding domain of TipA-like multidrug resistance regulators"/>
    <property type="match status" value="1"/>
</dbReference>
<dbReference type="Pfam" id="PF13411">
    <property type="entry name" value="MerR_1"/>
    <property type="match status" value="1"/>
</dbReference>
<proteinExistence type="predicted"/>
<organism evidence="6">
    <name type="scientific">Acididesulfobacillus acetoxydans</name>
    <dbReference type="NCBI Taxonomy" id="1561005"/>
    <lineage>
        <taxon>Bacteria</taxon>
        <taxon>Bacillati</taxon>
        <taxon>Bacillota</taxon>
        <taxon>Clostridia</taxon>
        <taxon>Eubacteriales</taxon>
        <taxon>Peptococcaceae</taxon>
        <taxon>Acididesulfobacillus</taxon>
    </lineage>
</organism>
<keyword evidence="8" id="KW-1185">Reference proteome</keyword>
<dbReference type="InterPro" id="IPR000551">
    <property type="entry name" value="MerR-type_HTH_dom"/>
</dbReference>
<evidence type="ECO:0000256" key="4">
    <source>
        <dbReference type="ARBA" id="ARBA00023163"/>
    </source>
</evidence>
<dbReference type="PRINTS" id="PR00040">
    <property type="entry name" value="HTHMERR"/>
</dbReference>
<accession>A0A8S0VWX9</accession>
<dbReference type="EMBL" id="LR746496">
    <property type="protein sequence ID" value="CAA7601353.1"/>
    <property type="molecule type" value="Genomic_DNA"/>
</dbReference>
<dbReference type="Proteomes" id="UP001071230">
    <property type="component" value="Unassembled WGS sequence"/>
</dbReference>
<evidence type="ECO:0000259" key="5">
    <source>
        <dbReference type="PROSITE" id="PS50937"/>
    </source>
</evidence>
<evidence type="ECO:0000256" key="2">
    <source>
        <dbReference type="ARBA" id="ARBA00023125"/>
    </source>
</evidence>
<sequence>MTYTINKIAQFAGVTLRTLRFYDKIGLLTPSGRTEAGYRLYSDEDVERLQQVLFFRELDFPLAKIGEILNDPDFDRKEALRRQADFLKKRGDRYLKLAQLAKDTLFNLEGGLKMTNTDLFNGFDYDKMVEEQKRYEPEVQERWGQTEAYRISKERTANYTKEDWERINKIQMTNLKELRDLYTAGVPYDDLRVQVVVEKAHKFIHDTFYPCPLDMFSGLGNMYVADARFTAHYEKFAPGLAAYYNDAIQHYCITKA</sequence>
<dbReference type="PANTHER" id="PTHR30204:SF90">
    <property type="entry name" value="HTH-TYPE TRANSCRIPTIONAL ACTIVATOR MTA"/>
    <property type="match status" value="1"/>
</dbReference>
<dbReference type="Pfam" id="PF07739">
    <property type="entry name" value="TipAS"/>
    <property type="match status" value="1"/>
</dbReference>
<evidence type="ECO:0000256" key="1">
    <source>
        <dbReference type="ARBA" id="ARBA00023015"/>
    </source>
</evidence>
<dbReference type="InterPro" id="IPR012925">
    <property type="entry name" value="TipAS_dom"/>
</dbReference>
<keyword evidence="4" id="KW-0804">Transcription</keyword>
<dbReference type="GO" id="GO:0003700">
    <property type="term" value="F:DNA-binding transcription factor activity"/>
    <property type="evidence" value="ECO:0007669"/>
    <property type="project" value="InterPro"/>
</dbReference>
<reference evidence="7" key="1">
    <citation type="submission" date="2014-11" db="EMBL/GenBank/DDBJ databases">
        <authorList>
            <person name="Hornung B.V."/>
        </authorList>
    </citation>
    <scope>NUCLEOTIDE SEQUENCE</scope>
    <source>
        <strain evidence="7">INE</strain>
    </source>
</reference>
<dbReference type="Proteomes" id="UP000836597">
    <property type="component" value="Chromosome"/>
</dbReference>
<dbReference type="PANTHER" id="PTHR30204">
    <property type="entry name" value="REDOX-CYCLING DRUG-SENSING TRANSCRIPTIONAL ACTIVATOR SOXR"/>
    <property type="match status" value="1"/>
</dbReference>
<dbReference type="SUPFAM" id="SSF46955">
    <property type="entry name" value="Putative DNA-binding domain"/>
    <property type="match status" value="1"/>
</dbReference>
<evidence type="ECO:0000256" key="3">
    <source>
        <dbReference type="ARBA" id="ARBA00023159"/>
    </source>
</evidence>
<dbReference type="PROSITE" id="PS50937">
    <property type="entry name" value="HTH_MERR_2"/>
    <property type="match status" value="1"/>
</dbReference>
<name>A0A8S0VWX9_9FIRM</name>
<reference evidence="6" key="2">
    <citation type="submission" date="2020-01" db="EMBL/GenBank/DDBJ databases">
        <authorList>
            <person name="Hornung B."/>
        </authorList>
    </citation>
    <scope>NUCLEOTIDE SEQUENCE</scope>
    <source>
        <strain evidence="6">PacBioINE</strain>
    </source>
</reference>
<evidence type="ECO:0000313" key="7">
    <source>
        <dbReference type="EMBL" id="CEJ06018.1"/>
    </source>
</evidence>
<dbReference type="RefSeq" id="WP_240984893.1">
    <property type="nucleotide sequence ID" value="NZ_CDGJ01000011.1"/>
</dbReference>
<keyword evidence="1" id="KW-0805">Transcription regulation</keyword>
<dbReference type="KEGG" id="aacx:DEACI_2019"/>
<dbReference type="AlphaFoldDB" id="A0A8S0VWX9"/>
<gene>
    <name evidence="7" type="ORF">DEACI_0464</name>
    <name evidence="6" type="ORF">DEACI_2019</name>
</gene>
<dbReference type="InterPro" id="IPR047057">
    <property type="entry name" value="MerR_fam"/>
</dbReference>
<keyword evidence="2 6" id="KW-0238">DNA-binding</keyword>
<evidence type="ECO:0000313" key="6">
    <source>
        <dbReference type="EMBL" id="CAA7601353.1"/>
    </source>
</evidence>
<dbReference type="Gene3D" id="1.10.490.50">
    <property type="entry name" value="Antibiotic binding domain of TipA-like multidrug resistance regulators"/>
    <property type="match status" value="1"/>
</dbReference>
<feature type="domain" description="HTH merR-type" evidence="5">
    <location>
        <begin position="2"/>
        <end position="71"/>
    </location>
</feature>
<dbReference type="Gene3D" id="1.10.1660.10">
    <property type="match status" value="1"/>
</dbReference>
<dbReference type="InterPro" id="IPR036244">
    <property type="entry name" value="TipA-like_antibiotic-bd"/>
</dbReference>